<keyword evidence="1" id="KW-1133">Transmembrane helix</keyword>
<feature type="transmembrane region" description="Helical" evidence="1">
    <location>
        <begin position="16"/>
        <end position="34"/>
    </location>
</feature>
<gene>
    <name evidence="2" type="ORF">2_62</name>
</gene>
<accession>A0A5B8HXP0</accession>
<keyword evidence="1" id="KW-0472">Membrane</keyword>
<reference evidence="2" key="1">
    <citation type="submission" date="2018-11" db="EMBL/GenBank/DDBJ databases">
        <title>A distinct lineage of giant viruses engineers rhodopsin photosystems in predatory marine eukaryotes.</title>
        <authorList>
            <person name="Needham D.M."/>
            <person name="Yoshizawa S."/>
            <person name="Hosaka T."/>
            <person name="Poirier C."/>
            <person name="Choi C.-J."/>
            <person name="Hehenberger E."/>
            <person name="Irwin N.A.T."/>
            <person name="Wilken S."/>
            <person name="Yung C.-M."/>
            <person name="Bachy C."/>
            <person name="Kurihara R."/>
            <person name="Nakajima Y."/>
            <person name="Kojima K."/>
            <person name="Kimura-Someya T."/>
            <person name="Leonard G."/>
            <person name="Malmstrom R.R."/>
            <person name="Mende D."/>
            <person name="Olson D.K."/>
            <person name="Sudo Y."/>
            <person name="Sudek S."/>
            <person name="Richards T.A."/>
            <person name="DeLong E.F."/>
            <person name="Keeling P.J."/>
            <person name="Santoro A.E."/>
            <person name="Shirouzu M."/>
            <person name="Iwasaki W."/>
            <person name="Worden A.Z."/>
        </authorList>
    </citation>
    <scope>NUCLEOTIDE SEQUENCE</scope>
</reference>
<dbReference type="EMBL" id="MK250086">
    <property type="protein sequence ID" value="QDY51990.1"/>
    <property type="molecule type" value="Genomic_DNA"/>
</dbReference>
<organism evidence="2">
    <name type="scientific">Mimiviridae sp. ChoanoV1</name>
    <dbReference type="NCBI Taxonomy" id="2596887"/>
    <lineage>
        <taxon>Viruses</taxon>
        <taxon>Varidnaviria</taxon>
        <taxon>Bamfordvirae</taxon>
        <taxon>Nucleocytoviricota</taxon>
        <taxon>Megaviricetes</taxon>
        <taxon>Imitervirales</taxon>
        <taxon>Schizomimiviridae</taxon>
    </lineage>
</organism>
<keyword evidence="1" id="KW-0812">Transmembrane</keyword>
<evidence type="ECO:0000256" key="1">
    <source>
        <dbReference type="SAM" id="Phobius"/>
    </source>
</evidence>
<feature type="transmembrane region" description="Helical" evidence="1">
    <location>
        <begin position="40"/>
        <end position="60"/>
    </location>
</feature>
<proteinExistence type="predicted"/>
<protein>
    <submittedName>
        <fullName evidence="2">Uncharacterized protein</fullName>
    </submittedName>
</protein>
<name>A0A5B8HXP0_9VIRU</name>
<sequence length="61" mass="6815">MNTIFKKSEIQEKNNTLLIIVILLLIILSIFILLKFENLIGIIIAFGCILIAGVISIVFIV</sequence>
<evidence type="ECO:0000313" key="2">
    <source>
        <dbReference type="EMBL" id="QDY51990.1"/>
    </source>
</evidence>